<dbReference type="SMART" id="SM00487">
    <property type="entry name" value="DEXDc"/>
    <property type="match status" value="1"/>
</dbReference>
<keyword evidence="2" id="KW-0227">DNA damage</keyword>
<dbReference type="InterPro" id="IPR055367">
    <property type="entry name" value="WH4_Lhr"/>
</dbReference>
<dbReference type="Proteomes" id="UP000537775">
    <property type="component" value="Unassembled WGS sequence"/>
</dbReference>
<feature type="domain" description="Helicase ATP-binding" evidence="10">
    <location>
        <begin position="31"/>
        <end position="242"/>
    </location>
</feature>
<dbReference type="Pfam" id="PF00270">
    <property type="entry name" value="DEAD"/>
    <property type="match status" value="1"/>
</dbReference>
<dbReference type="InterPro" id="IPR052511">
    <property type="entry name" value="ATP-dep_Helicase"/>
</dbReference>
<dbReference type="GO" id="GO:0003677">
    <property type="term" value="F:DNA binding"/>
    <property type="evidence" value="ECO:0007669"/>
    <property type="project" value="UniProtKB-KW"/>
</dbReference>
<dbReference type="SMART" id="SM00490">
    <property type="entry name" value="HELICc"/>
    <property type="match status" value="1"/>
</dbReference>
<keyword evidence="8" id="KW-0413">Isomerase</keyword>
<reference evidence="12 13" key="1">
    <citation type="submission" date="2020-08" db="EMBL/GenBank/DDBJ databases">
        <title>Sequencing the genomes of 1000 actinobacteria strains.</title>
        <authorList>
            <person name="Klenk H.-P."/>
        </authorList>
    </citation>
    <scope>NUCLEOTIDE SEQUENCE [LARGE SCALE GENOMIC DNA]</scope>
    <source>
        <strain evidence="12 13">DSM 12511</strain>
    </source>
</reference>
<dbReference type="Pfam" id="PF00271">
    <property type="entry name" value="Helicase_C"/>
    <property type="match status" value="1"/>
</dbReference>
<evidence type="ECO:0000259" key="11">
    <source>
        <dbReference type="PROSITE" id="PS51194"/>
    </source>
</evidence>
<keyword evidence="5" id="KW-0067">ATP-binding</keyword>
<evidence type="ECO:0000313" key="13">
    <source>
        <dbReference type="Proteomes" id="UP000537775"/>
    </source>
</evidence>
<dbReference type="InterPro" id="IPR001650">
    <property type="entry name" value="Helicase_C-like"/>
</dbReference>
<feature type="region of interest" description="Disordered" evidence="9">
    <location>
        <begin position="262"/>
        <end position="303"/>
    </location>
</feature>
<keyword evidence="1" id="KW-0547">Nucleotide-binding</keyword>
<dbReference type="Pfam" id="PF23235">
    <property type="entry name" value="WHD_3rd_Lhr"/>
    <property type="match status" value="1"/>
</dbReference>
<dbReference type="InterPro" id="IPR013701">
    <property type="entry name" value="Lhr-like_DEAD/DEAH_assoc"/>
</dbReference>
<feature type="region of interest" description="Disordered" evidence="9">
    <location>
        <begin position="356"/>
        <end position="388"/>
    </location>
</feature>
<dbReference type="EMBL" id="JACHML010000001">
    <property type="protein sequence ID" value="MBB6390951.1"/>
    <property type="molecule type" value="Genomic_DNA"/>
</dbReference>
<evidence type="ECO:0000259" key="10">
    <source>
        <dbReference type="PROSITE" id="PS51192"/>
    </source>
</evidence>
<dbReference type="InterPro" id="IPR055368">
    <property type="entry name" value="WH3_Lhr"/>
</dbReference>
<dbReference type="PROSITE" id="PS51192">
    <property type="entry name" value="HELICASE_ATP_BIND_1"/>
    <property type="match status" value="1"/>
</dbReference>
<keyword evidence="13" id="KW-1185">Reference proteome</keyword>
<comment type="caution">
    <text evidence="12">The sequence shown here is derived from an EMBL/GenBank/DDBJ whole genome shotgun (WGS) entry which is preliminary data.</text>
</comment>
<evidence type="ECO:0000256" key="9">
    <source>
        <dbReference type="SAM" id="MobiDB-lite"/>
    </source>
</evidence>
<dbReference type="Pfam" id="PF23234">
    <property type="entry name" value="WHD_4th_Lhr"/>
    <property type="match status" value="1"/>
</dbReference>
<feature type="compositionally biased region" description="Low complexity" evidence="9">
    <location>
        <begin position="371"/>
        <end position="388"/>
    </location>
</feature>
<evidence type="ECO:0000256" key="5">
    <source>
        <dbReference type="ARBA" id="ARBA00022840"/>
    </source>
</evidence>
<accession>A0A7X0FP14</accession>
<keyword evidence="6" id="KW-0238">DNA-binding</keyword>
<dbReference type="GO" id="GO:0016887">
    <property type="term" value="F:ATP hydrolysis activity"/>
    <property type="evidence" value="ECO:0007669"/>
    <property type="project" value="TreeGrafter"/>
</dbReference>
<keyword evidence="3 12" id="KW-0378">Hydrolase</keyword>
<evidence type="ECO:0000256" key="7">
    <source>
        <dbReference type="ARBA" id="ARBA00023204"/>
    </source>
</evidence>
<dbReference type="Pfam" id="PF08494">
    <property type="entry name" value="DEAD_assoc"/>
    <property type="match status" value="1"/>
</dbReference>
<gene>
    <name evidence="12" type="ORF">HD594_001264</name>
</gene>
<keyword evidence="7" id="KW-0234">DNA repair</keyword>
<dbReference type="Pfam" id="PF19306">
    <property type="entry name" value="WHD_Lhr"/>
    <property type="match status" value="1"/>
</dbReference>
<evidence type="ECO:0000256" key="1">
    <source>
        <dbReference type="ARBA" id="ARBA00022741"/>
    </source>
</evidence>
<name>A0A7X0FP14_9MICO</name>
<dbReference type="NCBIfam" id="NF007284">
    <property type="entry name" value="PRK09751.1"/>
    <property type="match status" value="1"/>
</dbReference>
<dbReference type="InterPro" id="IPR011545">
    <property type="entry name" value="DEAD/DEAH_box_helicase_dom"/>
</dbReference>
<dbReference type="PANTHER" id="PTHR47962:SF5">
    <property type="entry name" value="ATP-DEPENDENT HELICASE LHR-RELATED"/>
    <property type="match status" value="1"/>
</dbReference>
<evidence type="ECO:0000256" key="8">
    <source>
        <dbReference type="ARBA" id="ARBA00023235"/>
    </source>
</evidence>
<proteinExistence type="predicted"/>
<evidence type="ECO:0000256" key="2">
    <source>
        <dbReference type="ARBA" id="ARBA00022763"/>
    </source>
</evidence>
<feature type="domain" description="Helicase C-terminal" evidence="11">
    <location>
        <begin position="313"/>
        <end position="507"/>
    </location>
</feature>
<dbReference type="RefSeq" id="WP_184750142.1">
    <property type="nucleotide sequence ID" value="NZ_BAAAJR010000003.1"/>
</dbReference>
<dbReference type="InterPro" id="IPR045628">
    <property type="entry name" value="Lhr_WH_dom"/>
</dbReference>
<evidence type="ECO:0000256" key="4">
    <source>
        <dbReference type="ARBA" id="ARBA00022806"/>
    </source>
</evidence>
<dbReference type="Pfam" id="PF23236">
    <property type="entry name" value="WHD_2nd_Lhr"/>
    <property type="match status" value="1"/>
</dbReference>
<organism evidence="12 13">
    <name type="scientific">Microbacterium thalassium</name>
    <dbReference type="NCBI Taxonomy" id="362649"/>
    <lineage>
        <taxon>Bacteria</taxon>
        <taxon>Bacillati</taxon>
        <taxon>Actinomycetota</taxon>
        <taxon>Actinomycetes</taxon>
        <taxon>Micrococcales</taxon>
        <taxon>Microbacteriaceae</taxon>
        <taxon>Microbacterium</taxon>
    </lineage>
</organism>
<dbReference type="GO" id="GO:0006281">
    <property type="term" value="P:DNA repair"/>
    <property type="evidence" value="ECO:0007669"/>
    <property type="project" value="UniProtKB-KW"/>
</dbReference>
<dbReference type="SUPFAM" id="SSF52540">
    <property type="entry name" value="P-loop containing nucleoside triphosphate hydrolases"/>
    <property type="match status" value="1"/>
</dbReference>
<evidence type="ECO:0000256" key="6">
    <source>
        <dbReference type="ARBA" id="ARBA00023125"/>
    </source>
</evidence>
<keyword evidence="4 12" id="KW-0347">Helicase</keyword>
<evidence type="ECO:0000313" key="12">
    <source>
        <dbReference type="EMBL" id="MBB6390951.1"/>
    </source>
</evidence>
<dbReference type="EC" id="3.6.4.-" evidence="12"/>
<sequence length="1593" mass="169418">MGDVLESFGPATQDWFRGAFAQPTDAQTGAWRAISQGKHALVVAPTGSGKTLSAFLWAIDRVFHDLDAAPAPTASGSRRRGDPPRGTRILYISPLKALGVDVERNLRSPLVGIGQSARRLGLEVPAVSVGVRSGDTTSSDRRKLVQAPPDILITTPESLYLMLTSRAGETLRDVHTVIVDEVHAVAATKRGAHLAVSLERLDALRQAHDPAAAPAQRIGLSATVRPIDEVARFLGGAAPVEIVAPRATKAFDMRVVVPIDDMVNPPPAPGSETTTDAADAAPDDEDWFLDSGPRRRPESTDMTGSVWPHVEEAIVDRILQQRSTIVFCNSRRLAERLTGRLNEIYSERLGLDLPEPTVPAATGAHGAEAPRGAQATRGGATGEAQAGATAGADPVLAKAHHGSVSKEQRAQVEEELKSGVLRCVVATSSLELGIDMGAVDLVIQVEAPPSAASGLQRIGRAGHQVGEVSRAALFPKHRGDVLHTAVVTERMLAGQIEAIQVPQNPLDILAQQTVAACALGPVDVEGWYETLKRSAPFRSLPRSAFEATLDLVSGRFPSDEFAELRPRVVWDRDHGTLTGRPGSQRIAVTSGGTIPDRGLFGVFVAGEAQNARVGELDEEMVYESRVNDVFTLGTTSWRIVEITHDRVNVVPAFGQPGKVPFWHGDGIGRPAELGEALGRFSREVSGADDDKADARLRAAGLDDRAIGNLRAYLAEQREATGTVPTDRSLTVERSRDEVGDWRVILHSPYGMQVHAPWALAVNARIRERLGVEGSAVASDDGIIARIPDAEADAPGAELFVFDPDELDPLITEEVGGSALFASRFRECAARALLMPRRNPGRRSPLWQQRQRSAQLLEVARRHPTFPIILETLREVLQDVYDVPALLRLMRGIGERRIRLVETTTSQPSPFARDLLFGYVGAFMYEGDSPLAERRAAALSVDPALLSELLGTVEMRELLDPDVIAQFEREAQRLDPARRVRGVEGVADLLRLLGPLDAAEVAERLQPDGADPTAEDAQALLDELVAARRAIAVTIAGHARTAAVEDAGRLRDALGAALPVGVPIAFTEPVADPLGDLVARHARTHGPFRADAVADRLGIGVAVARLTLQRLESQGRLATGFFLPASDVPAGRDEAEWCDAEVLRRLRLRSLAAIRGSVEPVPQDALARFLPAWQHVTRPLEGVDGVAAVVEQLAGVPIPASAWESLVLPARVAGYTPAMLDELTSTGEVAWSGHGGLPGNDGWIALHPADTLALTLPPPEEDVAAGSLDEQVVAALAGGGAYFAAQLRSATGADSEQAVLEALWRLAWSGRVTNDTFAPLRTLLGGGAGAHRTARRTPRARLYRGAAVRAVAASVPARPANAGGRWSLLPEPESDAGMRAAATASLLLDRYGVVTRGAVQSEGVAGGFAQTYRVLAGFEDAGHCRRGYIVEKLGAAQFATSATIDRIREFASRGDPPPNRAVTLAATDPANPYGAALPWPALDGVTHRPGRKAGALVVLVDGSLALYLERGGKSALAFTGDEAVLAAAAGDLVATARSRRLETLTIEQVNGAFIHGSGIARTLREAGFVESPRGLTLRRLTAGDAAREAARARG</sequence>
<dbReference type="Gene3D" id="3.40.50.300">
    <property type="entry name" value="P-loop containing nucleotide triphosphate hydrolases"/>
    <property type="match status" value="2"/>
</dbReference>
<dbReference type="GO" id="GO:0004386">
    <property type="term" value="F:helicase activity"/>
    <property type="evidence" value="ECO:0007669"/>
    <property type="project" value="UniProtKB-KW"/>
</dbReference>
<evidence type="ECO:0000256" key="3">
    <source>
        <dbReference type="ARBA" id="ARBA00022801"/>
    </source>
</evidence>
<protein>
    <submittedName>
        <fullName evidence="12">ATP-dependent Lhr-like helicase</fullName>
        <ecNumber evidence="12">3.6.4.-</ecNumber>
    </submittedName>
</protein>
<dbReference type="InterPro" id="IPR014001">
    <property type="entry name" value="Helicase_ATP-bd"/>
</dbReference>
<dbReference type="InterPro" id="IPR027417">
    <property type="entry name" value="P-loop_NTPase"/>
</dbReference>
<dbReference type="PANTHER" id="PTHR47962">
    <property type="entry name" value="ATP-DEPENDENT HELICASE LHR-RELATED-RELATED"/>
    <property type="match status" value="1"/>
</dbReference>
<dbReference type="PROSITE" id="PS51194">
    <property type="entry name" value="HELICASE_CTER"/>
    <property type="match status" value="1"/>
</dbReference>
<dbReference type="GO" id="GO:0005524">
    <property type="term" value="F:ATP binding"/>
    <property type="evidence" value="ECO:0007669"/>
    <property type="project" value="UniProtKB-KW"/>
</dbReference>
<dbReference type="InterPro" id="IPR055369">
    <property type="entry name" value="WH2_Lhr"/>
</dbReference>